<protein>
    <submittedName>
        <fullName evidence="2">Uncharacterized protein</fullName>
    </submittedName>
</protein>
<dbReference type="AlphaFoldDB" id="G6XKC6"/>
<dbReference type="Proteomes" id="UP000004949">
    <property type="component" value="Unassembled WGS sequence"/>
</dbReference>
<gene>
    <name evidence="2" type="ORF">GMO_19420</name>
</gene>
<name>G6XKC6_9PROT</name>
<evidence type="ECO:0000256" key="1">
    <source>
        <dbReference type="SAM" id="MobiDB-lite"/>
    </source>
</evidence>
<dbReference type="EMBL" id="AGQV01000006">
    <property type="protein sequence ID" value="EHH67722.1"/>
    <property type="molecule type" value="Genomic_DNA"/>
</dbReference>
<organism evidence="2 3">
    <name type="scientific">Gluconobacter morbifer G707</name>
    <dbReference type="NCBI Taxonomy" id="1088869"/>
    <lineage>
        <taxon>Bacteria</taxon>
        <taxon>Pseudomonadati</taxon>
        <taxon>Pseudomonadota</taxon>
        <taxon>Alphaproteobacteria</taxon>
        <taxon>Acetobacterales</taxon>
        <taxon>Acetobacteraceae</taxon>
        <taxon>Gluconobacter</taxon>
    </lineage>
</organism>
<evidence type="ECO:0000313" key="3">
    <source>
        <dbReference type="Proteomes" id="UP000004949"/>
    </source>
</evidence>
<comment type="caution">
    <text evidence="2">The sequence shown here is derived from an EMBL/GenBank/DDBJ whole genome shotgun (WGS) entry which is preliminary data.</text>
</comment>
<proteinExistence type="predicted"/>
<feature type="region of interest" description="Disordered" evidence="1">
    <location>
        <begin position="314"/>
        <end position="333"/>
    </location>
</feature>
<keyword evidence="3" id="KW-1185">Reference proteome</keyword>
<sequence>MNGTALRSSGSTRAGSVQGLFSVCTGRMVGTGAARSGRRTPEPHVWPAAPLQFMRGDGWRGAAMEETTGKWVGLADALREIVSAQVWDQCRVAWEACAKDGRYNEISEAVRKSRIRFSVSKLPSSSPALYRPVPQIPVEIQALETALNTMRDEFRSFACASGERCRIFEDKGSYQPPGGVWKDCSFVRPPKSSSSFFEDFIGSLTIRIWLPKSKFIRLAYIQIFRAEETAASEPAVSSVKKSGGPGRPEKAETTFARSVARAWLEEEGELFKERGKQAECERYVLDQLAKKDLKLSPAKVRTVVKEESAKLAAKKASEKLEAEKEKARKSANN</sequence>
<evidence type="ECO:0000313" key="2">
    <source>
        <dbReference type="EMBL" id="EHH67722.1"/>
    </source>
</evidence>
<dbReference type="PATRIC" id="fig|1088869.3.peg.1936"/>
<reference evidence="2 3" key="1">
    <citation type="submission" date="2011-10" db="EMBL/GenBank/DDBJ databases">
        <title>Genome sequence of Gluconobacter morbifer G707, isolated from Drosophila gut.</title>
        <authorList>
            <person name="Lee W.-J."/>
            <person name="Kim E.-K."/>
        </authorList>
    </citation>
    <scope>NUCLEOTIDE SEQUENCE [LARGE SCALE GENOMIC DNA]</scope>
    <source>
        <strain evidence="2 3">G707</strain>
    </source>
</reference>
<accession>G6XKC6</accession>
<dbReference type="STRING" id="1088869.GMO_19420"/>